<dbReference type="Gene3D" id="3.40.50.720">
    <property type="entry name" value="NAD(P)-binding Rossmann-like Domain"/>
    <property type="match status" value="1"/>
</dbReference>
<keyword evidence="5" id="KW-1185">Reference proteome</keyword>
<dbReference type="EMBL" id="RZNY01000007">
    <property type="protein sequence ID" value="RUT46616.1"/>
    <property type="molecule type" value="Genomic_DNA"/>
</dbReference>
<name>A0A3S1BSV7_9BACL</name>
<evidence type="ECO:0000313" key="5">
    <source>
        <dbReference type="Proteomes" id="UP000279446"/>
    </source>
</evidence>
<proteinExistence type="inferred from homology"/>
<reference evidence="4 5" key="1">
    <citation type="submission" date="2018-12" db="EMBL/GenBank/DDBJ databases">
        <authorList>
            <person name="Sun L."/>
            <person name="Chen Z."/>
        </authorList>
    </citation>
    <scope>NUCLEOTIDE SEQUENCE [LARGE SCALE GENOMIC DNA]</scope>
    <source>
        <strain evidence="4 5">DSM 15890</strain>
    </source>
</reference>
<dbReference type="NCBIfam" id="TIGR01777">
    <property type="entry name" value="yfcH"/>
    <property type="match status" value="1"/>
</dbReference>
<evidence type="ECO:0000256" key="1">
    <source>
        <dbReference type="ARBA" id="ARBA00009353"/>
    </source>
</evidence>
<dbReference type="InterPro" id="IPR001509">
    <property type="entry name" value="Epimerase_deHydtase"/>
</dbReference>
<dbReference type="Pfam" id="PF01370">
    <property type="entry name" value="Epimerase"/>
    <property type="match status" value="1"/>
</dbReference>
<dbReference type="InterPro" id="IPR013549">
    <property type="entry name" value="DUF1731"/>
</dbReference>
<feature type="domain" description="NAD-dependent epimerase/dehydratase" evidence="2">
    <location>
        <begin position="3"/>
        <end position="220"/>
    </location>
</feature>
<evidence type="ECO:0000259" key="2">
    <source>
        <dbReference type="Pfam" id="PF01370"/>
    </source>
</evidence>
<dbReference type="Proteomes" id="UP000279446">
    <property type="component" value="Unassembled WGS sequence"/>
</dbReference>
<dbReference type="SUPFAM" id="SSF51735">
    <property type="entry name" value="NAD(P)-binding Rossmann-fold domains"/>
    <property type="match status" value="1"/>
</dbReference>
<dbReference type="PANTHER" id="PTHR11092:SF0">
    <property type="entry name" value="EPIMERASE FAMILY PROTEIN SDR39U1"/>
    <property type="match status" value="1"/>
</dbReference>
<sequence>MKIVIFGGTGFIGSALMSFWLEKGYEVIIVTRKQTKRMLAQEEPALSYLTWNELENNVNSPHDVSAVVNLAGATINQRWTPSAKVNILKSRLTATESVARWVKSLDCKPEVIIQGSAVGIYGTSLEEEFDENSKTSSHDYLANVTRQWENAADHGFQNIRLVKLRTGVVLGNNGGAYPLMALPYKIGIGGRIGSGKQWIPWIHLSDLVSLIDFCISHRDVAGPVNAVSPNPVTNNEFGNTISSIYHRPNWLPLPEFFLKTALGDMSSLLLEGQKVMPHTALRYGFEFTYPTLHEALVDLKMKS</sequence>
<organism evidence="4 5">
    <name type="scientific">Paenibacillus anaericanus</name>
    <dbReference type="NCBI Taxonomy" id="170367"/>
    <lineage>
        <taxon>Bacteria</taxon>
        <taxon>Bacillati</taxon>
        <taxon>Bacillota</taxon>
        <taxon>Bacilli</taxon>
        <taxon>Bacillales</taxon>
        <taxon>Paenibacillaceae</taxon>
        <taxon>Paenibacillus</taxon>
    </lineage>
</organism>
<comment type="similarity">
    <text evidence="1">Belongs to the NAD(P)-dependent epimerase/dehydratase family. SDR39U1 subfamily.</text>
</comment>
<dbReference type="OrthoDB" id="9801773at2"/>
<feature type="domain" description="DUF1731" evidence="3">
    <location>
        <begin position="253"/>
        <end position="299"/>
    </location>
</feature>
<dbReference type="InterPro" id="IPR036291">
    <property type="entry name" value="NAD(P)-bd_dom_sf"/>
</dbReference>
<gene>
    <name evidence="4" type="ORF">EJP82_10170</name>
</gene>
<evidence type="ECO:0000259" key="3">
    <source>
        <dbReference type="Pfam" id="PF08338"/>
    </source>
</evidence>
<dbReference type="Pfam" id="PF08338">
    <property type="entry name" value="DUF1731"/>
    <property type="match status" value="1"/>
</dbReference>
<accession>A0A3S1BSV7</accession>
<comment type="caution">
    <text evidence="4">The sequence shown here is derived from an EMBL/GenBank/DDBJ whole genome shotgun (WGS) entry which is preliminary data.</text>
</comment>
<evidence type="ECO:0000313" key="4">
    <source>
        <dbReference type="EMBL" id="RUT46616.1"/>
    </source>
</evidence>
<dbReference type="AlphaFoldDB" id="A0A3S1BSV7"/>
<protein>
    <submittedName>
        <fullName evidence="4">TIGR01777 family protein</fullName>
    </submittedName>
</protein>
<dbReference type="PANTHER" id="PTHR11092">
    <property type="entry name" value="SUGAR NUCLEOTIDE EPIMERASE RELATED"/>
    <property type="match status" value="1"/>
</dbReference>
<dbReference type="InterPro" id="IPR010099">
    <property type="entry name" value="SDR39U1"/>
</dbReference>